<proteinExistence type="predicted"/>
<dbReference type="Pfam" id="PF18846">
    <property type="entry name" value="baeRF_family5"/>
    <property type="match status" value="1"/>
</dbReference>
<protein>
    <recommendedName>
        <fullName evidence="3">Protein required for attachment to host cells</fullName>
    </recommendedName>
</protein>
<dbReference type="EMBL" id="FOXX01000001">
    <property type="protein sequence ID" value="SFQ06217.1"/>
    <property type="molecule type" value="Genomic_DNA"/>
</dbReference>
<name>A0A1I5VFU6_9BACI</name>
<keyword evidence="2" id="KW-1185">Reference proteome</keyword>
<accession>A0A1I5VFU6</accession>
<evidence type="ECO:0008006" key="3">
    <source>
        <dbReference type="Google" id="ProtNLM"/>
    </source>
</evidence>
<comment type="caution">
    <text evidence="1">The sequence shown here is derived from an EMBL/GenBank/DDBJ whole genome shotgun (WGS) entry which is preliminary data.</text>
</comment>
<dbReference type="Proteomes" id="UP000182762">
    <property type="component" value="Unassembled WGS sequence"/>
</dbReference>
<evidence type="ECO:0000313" key="2">
    <source>
        <dbReference type="Proteomes" id="UP000182762"/>
    </source>
</evidence>
<dbReference type="RefSeq" id="WP_061801657.1">
    <property type="nucleotide sequence ID" value="NZ_FOXX01000001.1"/>
</dbReference>
<gene>
    <name evidence="1" type="ORF">SAMN02745910_00086</name>
</gene>
<dbReference type="GeneID" id="93708864"/>
<sequence length="269" mass="31490">MSLNKVFNKLEHVKTQAPDKILTLYINTDRRDQDQQGGEYKIALKTGFKRLEEYMKRSDEEEQKRVCALREKVEGYIRDQERKMPRSFVIFASCDSEIWEVLSLQIPVETNFYWEEYPVLEPLQRLYETYPNTGIVLLQQIEVKIIDTKLSKVQGVKHYHYDLDIDDWRLHEGPSKADINMGGGANIASQKDEFQERVTANHKRFWKSMGSKLDKIAADNKWTSILLVGDKEIAKTIEGNMNKKIDEMIEKNLLNEEENKVVQELLKTS</sequence>
<dbReference type="InterPro" id="IPR040983">
    <property type="entry name" value="Bact_RF_family5"/>
</dbReference>
<evidence type="ECO:0000313" key="1">
    <source>
        <dbReference type="EMBL" id="SFQ06217.1"/>
    </source>
</evidence>
<organism evidence="1 2">
    <name type="scientific">Priestia endophytica DSM 13796</name>
    <dbReference type="NCBI Taxonomy" id="1121089"/>
    <lineage>
        <taxon>Bacteria</taxon>
        <taxon>Bacillati</taxon>
        <taxon>Bacillota</taxon>
        <taxon>Bacilli</taxon>
        <taxon>Bacillales</taxon>
        <taxon>Bacillaceae</taxon>
        <taxon>Priestia</taxon>
    </lineage>
</organism>
<reference evidence="1 2" key="1">
    <citation type="submission" date="2016-10" db="EMBL/GenBank/DDBJ databases">
        <authorList>
            <person name="Varghese N."/>
            <person name="Submissions S."/>
        </authorList>
    </citation>
    <scope>NUCLEOTIDE SEQUENCE [LARGE SCALE GENOMIC DNA]</scope>
    <source>
        <strain evidence="1 2">DSM 13796</strain>
    </source>
</reference>